<dbReference type="Proteomes" id="UP000007305">
    <property type="component" value="Chromosome 1"/>
</dbReference>
<keyword evidence="3" id="KW-1185">Reference proteome</keyword>
<reference evidence="3" key="1">
    <citation type="submission" date="2015-12" db="EMBL/GenBank/DDBJ databases">
        <title>Update maize B73 reference genome by single molecule sequencing technologies.</title>
        <authorList>
            <consortium name="Maize Genome Sequencing Project"/>
            <person name="Ware D."/>
        </authorList>
    </citation>
    <scope>NUCLEOTIDE SEQUENCE [LARGE SCALE GENOMIC DNA]</scope>
    <source>
        <strain evidence="3">cv. B73</strain>
    </source>
</reference>
<feature type="compositionally biased region" description="Low complexity" evidence="1">
    <location>
        <begin position="97"/>
        <end position="111"/>
    </location>
</feature>
<reference evidence="2" key="2">
    <citation type="submission" date="2019-07" db="EMBL/GenBank/DDBJ databases">
        <authorList>
            <person name="Seetharam A."/>
            <person name="Woodhouse M."/>
            <person name="Cannon E."/>
        </authorList>
    </citation>
    <scope>NUCLEOTIDE SEQUENCE [LARGE SCALE GENOMIC DNA]</scope>
    <source>
        <strain evidence="2">cv. B73</strain>
    </source>
</reference>
<accession>A0A804M6R3</accession>
<evidence type="ECO:0000313" key="2">
    <source>
        <dbReference type="EnsemblPlants" id="Zm00001eb063400_P001"/>
    </source>
</evidence>
<feature type="region of interest" description="Disordered" evidence="1">
    <location>
        <begin position="72"/>
        <end position="111"/>
    </location>
</feature>
<dbReference type="Gramene" id="Zm00001eb063400_T001">
    <property type="protein sequence ID" value="Zm00001eb063400_P001"/>
    <property type="gene ID" value="Zm00001eb063400"/>
</dbReference>
<organism evidence="2 3">
    <name type="scientific">Zea mays</name>
    <name type="common">Maize</name>
    <dbReference type="NCBI Taxonomy" id="4577"/>
    <lineage>
        <taxon>Eukaryota</taxon>
        <taxon>Viridiplantae</taxon>
        <taxon>Streptophyta</taxon>
        <taxon>Embryophyta</taxon>
        <taxon>Tracheophyta</taxon>
        <taxon>Spermatophyta</taxon>
        <taxon>Magnoliopsida</taxon>
        <taxon>Liliopsida</taxon>
        <taxon>Poales</taxon>
        <taxon>Poaceae</taxon>
        <taxon>PACMAD clade</taxon>
        <taxon>Panicoideae</taxon>
        <taxon>Andropogonodae</taxon>
        <taxon>Andropogoneae</taxon>
        <taxon>Tripsacinae</taxon>
        <taxon>Zea</taxon>
    </lineage>
</organism>
<dbReference type="EnsemblPlants" id="Zm00001eb063400_T001">
    <property type="protein sequence ID" value="Zm00001eb063400_P001"/>
    <property type="gene ID" value="Zm00001eb063400"/>
</dbReference>
<evidence type="ECO:0000256" key="1">
    <source>
        <dbReference type="SAM" id="MobiDB-lite"/>
    </source>
</evidence>
<proteinExistence type="predicted"/>
<protein>
    <submittedName>
        <fullName evidence="2">Uncharacterized protein</fullName>
    </submittedName>
</protein>
<evidence type="ECO:0000313" key="3">
    <source>
        <dbReference type="Proteomes" id="UP000007305"/>
    </source>
</evidence>
<name>A0A804M6R3_MAIZE</name>
<sequence length="313" mass="31831">MYLLSQRALVVHSPTVCSTAGLTAVVAPSTTRLCPLMKAAWSDARNSAASATSSARSTFPCRTLCGTVMASSSRGPTPMSAQLRGVATPPGDTQLTRTPCRPSSPAAARTRPSSACLDAVYDAGPNPPCSDATLAVHTMAPPPDAIARAACFTHAAAPRKLTAITRSSSARSMSITDPVGSSTPALLSITSSRPCAATARATVASTCASSVTSHRAYAHRGPTDAATASPSASCTSAITTVAPLEANSRAAASPIPLAPPVTMATFPSNLRSPTNAEVSEPVAAVKPNKNNAWTPPASSTLTLAWTWPMLASY</sequence>
<dbReference type="InParanoid" id="A0A804M6R3"/>
<dbReference type="AlphaFoldDB" id="A0A804M6R3"/>
<reference evidence="2" key="3">
    <citation type="submission" date="2021-05" db="UniProtKB">
        <authorList>
            <consortium name="EnsemblPlants"/>
        </authorList>
    </citation>
    <scope>IDENTIFICATION</scope>
    <source>
        <strain evidence="2">cv. B73</strain>
    </source>
</reference>